<dbReference type="EMBL" id="CP134050">
    <property type="protein sequence ID" value="WNC17125.1"/>
    <property type="molecule type" value="Genomic_DNA"/>
</dbReference>
<feature type="chain" id="PRO_5045151735" evidence="2">
    <location>
        <begin position="32"/>
        <end position="401"/>
    </location>
</feature>
<dbReference type="RefSeq" id="WP_310772519.1">
    <property type="nucleotide sequence ID" value="NZ_CP134050.1"/>
</dbReference>
<feature type="transmembrane region" description="Helical" evidence="1">
    <location>
        <begin position="369"/>
        <end position="393"/>
    </location>
</feature>
<feature type="transmembrane region" description="Helical" evidence="1">
    <location>
        <begin position="214"/>
        <end position="234"/>
    </location>
</feature>
<feature type="transmembrane region" description="Helical" evidence="1">
    <location>
        <begin position="106"/>
        <end position="126"/>
    </location>
</feature>
<dbReference type="InterPro" id="IPR014194">
    <property type="entry name" value="Spore_III_AE"/>
</dbReference>
<keyword evidence="2" id="KW-0732">Signal</keyword>
<organism evidence="3 4">
    <name type="scientific">Brevibacillus brevis</name>
    <name type="common">Bacillus brevis</name>
    <dbReference type="NCBI Taxonomy" id="1393"/>
    <lineage>
        <taxon>Bacteria</taxon>
        <taxon>Bacillati</taxon>
        <taxon>Bacillota</taxon>
        <taxon>Bacilli</taxon>
        <taxon>Bacillales</taxon>
        <taxon>Paenibacillaceae</taxon>
        <taxon>Brevibacillus</taxon>
    </lineage>
</organism>
<dbReference type="Pfam" id="PF09546">
    <property type="entry name" value="Spore_III_AE"/>
    <property type="match status" value="1"/>
</dbReference>
<dbReference type="Proteomes" id="UP001256827">
    <property type="component" value="Chromosome"/>
</dbReference>
<feature type="transmembrane region" description="Helical" evidence="1">
    <location>
        <begin position="138"/>
        <end position="162"/>
    </location>
</feature>
<proteinExistence type="predicted"/>
<keyword evidence="4" id="KW-1185">Reference proteome</keyword>
<reference evidence="3 4" key="1">
    <citation type="submission" date="2023-09" db="EMBL/GenBank/DDBJ databases">
        <title>Complete Genome and Methylome dissection of Bacillus brevis NEB573 original source of BbsI restriction endonuclease.</title>
        <authorList>
            <person name="Fomenkov A."/>
            <person name="Roberts R.D."/>
        </authorList>
    </citation>
    <scope>NUCLEOTIDE SEQUENCE [LARGE SCALE GENOMIC DNA]</scope>
    <source>
        <strain evidence="3 4">NEB573</strain>
    </source>
</reference>
<evidence type="ECO:0000256" key="1">
    <source>
        <dbReference type="SAM" id="Phobius"/>
    </source>
</evidence>
<keyword evidence="1" id="KW-0472">Membrane</keyword>
<evidence type="ECO:0000256" key="2">
    <source>
        <dbReference type="SAM" id="SignalP"/>
    </source>
</evidence>
<dbReference type="NCBIfam" id="TIGR02829">
    <property type="entry name" value="spore_III_AE"/>
    <property type="match status" value="1"/>
</dbReference>
<feature type="transmembrane region" description="Helical" evidence="1">
    <location>
        <begin position="182"/>
        <end position="207"/>
    </location>
</feature>
<feature type="transmembrane region" description="Helical" evidence="1">
    <location>
        <begin position="246"/>
        <end position="266"/>
    </location>
</feature>
<keyword evidence="1" id="KW-0812">Transmembrane</keyword>
<name>A0ABY9TAK7_BREBE</name>
<feature type="transmembrane region" description="Helical" evidence="1">
    <location>
        <begin position="317"/>
        <end position="343"/>
    </location>
</feature>
<accession>A0ABY9TAK7</accession>
<gene>
    <name evidence="3" type="primary">spoIIIAE</name>
    <name evidence="3" type="ORF">RGB73_12705</name>
</gene>
<sequence>MRGGRVSVGRTGKFWVLFLLLLLLPMGAVSAAGPPASGPINQMVQQQVDHLQLDRVEQYWQQLQREYKGYLPDLKSPGFVQLLMQQDDFSVASVLKGMGKFVFHEILMNGKLLSSIIIITVFAMILETMQNAFERNAVSTVAYSIAYLVLMVLAINSFHVAITYAKDAIADMSDFMLAMIPLVIALLASMGNLATATMFHPLIIFMINISGMMISYVVFPLLFLSAMLSIVSLFSERYKVTQLATLLRNIAMGVLGSFLTIFLAVISIQGATSAVTDGVTLRTAKYITGNFIPIVGRVFSDAADTVLNASLLVKNAVGLAGVLILIILCAFPALKILVLALIYNLSSAVLQPLGNSPIISALGTIGKSLLFVFAALATVGLMFFLAITIIIAAGNISMMVR</sequence>
<keyword evidence="1" id="KW-1133">Transmembrane helix</keyword>
<protein>
    <submittedName>
        <fullName evidence="3">Stage III sporulation protein AE</fullName>
    </submittedName>
</protein>
<evidence type="ECO:0000313" key="3">
    <source>
        <dbReference type="EMBL" id="WNC17125.1"/>
    </source>
</evidence>
<feature type="signal peptide" evidence="2">
    <location>
        <begin position="1"/>
        <end position="31"/>
    </location>
</feature>
<evidence type="ECO:0000313" key="4">
    <source>
        <dbReference type="Proteomes" id="UP001256827"/>
    </source>
</evidence>